<gene>
    <name evidence="1" type="ORF">QAD02_005023</name>
</gene>
<keyword evidence="2" id="KW-1185">Reference proteome</keyword>
<protein>
    <submittedName>
        <fullName evidence="1">Uncharacterized protein</fullName>
    </submittedName>
</protein>
<evidence type="ECO:0000313" key="1">
    <source>
        <dbReference type="EMBL" id="KAJ8673761.1"/>
    </source>
</evidence>
<evidence type="ECO:0000313" key="2">
    <source>
        <dbReference type="Proteomes" id="UP001239111"/>
    </source>
</evidence>
<accession>A0ACC2NRJ6</accession>
<comment type="caution">
    <text evidence="1">The sequence shown here is derived from an EMBL/GenBank/DDBJ whole genome shotgun (WGS) entry which is preliminary data.</text>
</comment>
<name>A0ACC2NRJ6_9HYME</name>
<sequence length="447" mass="51098">MNIQCAICQDALEAAHDIFVTPCGHVFHFPCLMQWLEKSQTCPECRQKVKRDKLTRIYFNIFNTECIKEDSFTLQQKIDSLSFQNKLKETDLKNCREENVILKKQNSGLREEVKKVENELSHKNSVVHALKEQCQHFKELSDDTSGLKRENNHLKRLLETYENVKTLLCSTTEEVDQILSRANDMQSLSTYVAIMKRELNTSIEKRKELRASVKRLQSELQAIKMEKNSCADEYIKQIQNLQENLALCRSEKDMLQKQLSEAGLNFSYVEASNKVMEETIRPSEASSRKRDTDDEFEIGPVPIKKLKRPNKLKTVPSPIVDDPDVFIVSPDNKKTKENEENSPYLPTKSKGILTSKERPSQHGGFSMKSKKSLLSVTKPNSSAKQNSREKELSLAYDGLGGHSRVEVYPHSSPTKLKRPANDTSKNKKVKLDMGGNRPMDGFVINLT</sequence>
<proteinExistence type="predicted"/>
<reference evidence="1" key="1">
    <citation type="submission" date="2023-04" db="EMBL/GenBank/DDBJ databases">
        <title>A chromosome-level genome assembly of the parasitoid wasp Eretmocerus hayati.</title>
        <authorList>
            <person name="Zhong Y."/>
            <person name="Liu S."/>
            <person name="Liu Y."/>
        </authorList>
    </citation>
    <scope>NUCLEOTIDE SEQUENCE</scope>
    <source>
        <strain evidence="1">ZJU_SS_LIU_2023</strain>
    </source>
</reference>
<dbReference type="EMBL" id="CM056743">
    <property type="protein sequence ID" value="KAJ8673761.1"/>
    <property type="molecule type" value="Genomic_DNA"/>
</dbReference>
<organism evidence="1 2">
    <name type="scientific">Eretmocerus hayati</name>
    <dbReference type="NCBI Taxonomy" id="131215"/>
    <lineage>
        <taxon>Eukaryota</taxon>
        <taxon>Metazoa</taxon>
        <taxon>Ecdysozoa</taxon>
        <taxon>Arthropoda</taxon>
        <taxon>Hexapoda</taxon>
        <taxon>Insecta</taxon>
        <taxon>Pterygota</taxon>
        <taxon>Neoptera</taxon>
        <taxon>Endopterygota</taxon>
        <taxon>Hymenoptera</taxon>
        <taxon>Apocrita</taxon>
        <taxon>Proctotrupomorpha</taxon>
        <taxon>Chalcidoidea</taxon>
        <taxon>Aphelinidae</taxon>
        <taxon>Aphelininae</taxon>
        <taxon>Eretmocerus</taxon>
    </lineage>
</organism>
<dbReference type="Proteomes" id="UP001239111">
    <property type="component" value="Chromosome 3"/>
</dbReference>